<dbReference type="AlphaFoldDB" id="A0AAW0R1H9"/>
<protein>
    <submittedName>
        <fullName evidence="1">Uncharacterized protein</fullName>
    </submittedName>
</protein>
<name>A0AAW0R1H9_9PEZI</name>
<dbReference type="EMBL" id="JAQQWP010000004">
    <property type="protein sequence ID" value="KAK8121068.1"/>
    <property type="molecule type" value="Genomic_DNA"/>
</dbReference>
<evidence type="ECO:0000313" key="1">
    <source>
        <dbReference type="EMBL" id="KAK8121068.1"/>
    </source>
</evidence>
<sequence>MKGPAATHRLPWLQRGPPALAWDEKYQMTRRQSSIQPHMWRVAEARDVILEEATRRSSLVQPNTLGRIAGLVGNARLSSPPHIPFLLVAARQDPEQDEAHGAAYGAYAGMARGNARVRLARVDGLGGLVDKLVKAGFQVLYRRRCGRGYLARDGMARHIREIGQGRRECTEVGTALYEQAMLLAIKQADMGGEKLKLAFQAELKLTSLVETPDSLSFASWGGMEGGRWGMGYAKKG</sequence>
<dbReference type="Proteomes" id="UP001392437">
    <property type="component" value="Unassembled WGS sequence"/>
</dbReference>
<keyword evidence="2" id="KW-1185">Reference proteome</keyword>
<comment type="caution">
    <text evidence="1">The sequence shown here is derived from an EMBL/GenBank/DDBJ whole genome shotgun (WGS) entry which is preliminary data.</text>
</comment>
<accession>A0AAW0R1H9</accession>
<evidence type="ECO:0000313" key="2">
    <source>
        <dbReference type="Proteomes" id="UP001392437"/>
    </source>
</evidence>
<gene>
    <name evidence="1" type="ORF">PG999_005188</name>
</gene>
<organism evidence="1 2">
    <name type="scientific">Apiospora kogelbergensis</name>
    <dbReference type="NCBI Taxonomy" id="1337665"/>
    <lineage>
        <taxon>Eukaryota</taxon>
        <taxon>Fungi</taxon>
        <taxon>Dikarya</taxon>
        <taxon>Ascomycota</taxon>
        <taxon>Pezizomycotina</taxon>
        <taxon>Sordariomycetes</taxon>
        <taxon>Xylariomycetidae</taxon>
        <taxon>Amphisphaeriales</taxon>
        <taxon>Apiosporaceae</taxon>
        <taxon>Apiospora</taxon>
    </lineage>
</organism>
<reference evidence="1 2" key="1">
    <citation type="submission" date="2023-01" db="EMBL/GenBank/DDBJ databases">
        <title>Analysis of 21 Apiospora genomes using comparative genomics revels a genus with tremendous synthesis potential of carbohydrate active enzymes and secondary metabolites.</title>
        <authorList>
            <person name="Sorensen T."/>
        </authorList>
    </citation>
    <scope>NUCLEOTIDE SEQUENCE [LARGE SCALE GENOMIC DNA]</scope>
    <source>
        <strain evidence="1 2">CBS 117206</strain>
    </source>
</reference>
<proteinExistence type="predicted"/>